<accession>A0A6G4ZAF1</accession>
<evidence type="ECO:0000256" key="5">
    <source>
        <dbReference type="ARBA" id="ARBA00047720"/>
    </source>
</evidence>
<comment type="cofactor">
    <cofactor evidence="6">
        <name>Mn(2+)</name>
        <dbReference type="ChEBI" id="CHEBI:29035"/>
    </cofactor>
</comment>
<sequence length="572" mass="64763">MQVELIIKNLKVYNSYFKKFIKSDVLINEGKFLHIGKGYEDRLWSENIIDGEDKYIIPGLIDIHMHIESSMTIPREFSKAAIKHGVTTVVADPHEIANVFGVRGIEEFIKFKGNLDIFYGIPSSVPSTSSSLETTGEKITHNEVKRLLEYDNIICLGEVMNFKDLIEDDDSNINKIINISKEKNIPLEGHCPKIQGVDLSLYIYRGVNGDHTQQSVGSLQEKIQNGMFIEMQHKSMTLENIKFLIENNLYEHFALVTDDVMADKLVKGHLDEILKEAVKLGMSIENAIYASTYTPARRMNLLDRGTIAPGKLADFILLDSIEDFNIYEVYKNGEMVFNRDKGLKEEFFEDKSKLDYRFYNSIELNNITKESLEVKVPNKYKNKVNCRTMKVLKNTTFTEEGEVTLNVYNNILQWEKSSCALIAVFERYGKNNNISFGLVEGEIIKEGAIATTWAHDHHNLMVMGRNISDMTIAANEVINSRGGYVVSKNNEVIAKLELPIGGIISDEPIEIIGEKLGEVRNAMRDLGYNHMNEIMSFSTLSLPVSPALKITDKGLIDVKKGSIVSLFKKGLY</sequence>
<dbReference type="InterPro" id="IPR006680">
    <property type="entry name" value="Amidohydro-rel"/>
</dbReference>
<dbReference type="GO" id="GO:0000034">
    <property type="term" value="F:adenine deaminase activity"/>
    <property type="evidence" value="ECO:0007669"/>
    <property type="project" value="UniProtKB-UniRule"/>
</dbReference>
<name>A0A6G4ZAF1_CLOPF</name>
<evidence type="ECO:0000256" key="3">
    <source>
        <dbReference type="ARBA" id="ARBA00022801"/>
    </source>
</evidence>
<evidence type="ECO:0000256" key="1">
    <source>
        <dbReference type="ARBA" id="ARBA00006773"/>
    </source>
</evidence>
<dbReference type="GO" id="GO:0006146">
    <property type="term" value="P:adenine catabolic process"/>
    <property type="evidence" value="ECO:0007669"/>
    <property type="project" value="InterPro"/>
</dbReference>
<dbReference type="CDD" id="cd01295">
    <property type="entry name" value="AdeC"/>
    <property type="match status" value="1"/>
</dbReference>
<gene>
    <name evidence="6" type="primary">ade</name>
    <name evidence="10" type="ORF">EHZ11_04960</name>
    <name evidence="9" type="ORF">G6Z02_04510</name>
</gene>
<evidence type="ECO:0000313" key="11">
    <source>
        <dbReference type="Proteomes" id="UP000273641"/>
    </source>
</evidence>
<dbReference type="PANTHER" id="PTHR11113:SF2">
    <property type="entry name" value="ADENINE DEAMINASE"/>
    <property type="match status" value="1"/>
</dbReference>
<dbReference type="Gene3D" id="3.20.20.140">
    <property type="entry name" value="Metal-dependent hydrolases"/>
    <property type="match status" value="1"/>
</dbReference>
<reference evidence="10 11" key="1">
    <citation type="submission" date="2018-11" db="EMBL/GenBank/DDBJ databases">
        <title>Draft genome sequences of potential pathogenic Clostridium perfringens from environmental surface water in the North West Province, South Africa.</title>
        <authorList>
            <person name="Fourie J.C.J."/>
            <person name="Sanko T.J."/>
            <person name="Bezuidenhout C."/>
            <person name="Mienie C."/>
            <person name="Adeleke R."/>
        </authorList>
    </citation>
    <scope>NUCLEOTIDE SEQUENCE [LARGE SCALE GENOMIC DNA]</scope>
    <source>
        <strain evidence="10 11">SC4-C13</strain>
    </source>
</reference>
<comment type="caution">
    <text evidence="9">The sequence shown here is derived from an EMBL/GenBank/DDBJ whole genome shotgun (WGS) entry which is preliminary data.</text>
</comment>
<dbReference type="EC" id="3.5.4.2" evidence="2 6"/>
<dbReference type="InterPro" id="IPR026912">
    <property type="entry name" value="Adenine_deam_C"/>
</dbReference>
<dbReference type="InterPro" id="IPR006679">
    <property type="entry name" value="Adenine_deam"/>
</dbReference>
<dbReference type="RefSeq" id="WP_011010354.1">
    <property type="nucleotide sequence ID" value="NZ_CABEEQ010000002.1"/>
</dbReference>
<dbReference type="Proteomes" id="UP000273641">
    <property type="component" value="Unassembled WGS sequence"/>
</dbReference>
<feature type="domain" description="Adenine deaminase C-terminal" evidence="8">
    <location>
        <begin position="396"/>
        <end position="560"/>
    </location>
</feature>
<dbReference type="Pfam" id="PF13382">
    <property type="entry name" value="Adenine_deam_C"/>
    <property type="match status" value="1"/>
</dbReference>
<dbReference type="Pfam" id="PF01979">
    <property type="entry name" value="Amidohydro_1"/>
    <property type="match status" value="1"/>
</dbReference>
<evidence type="ECO:0000259" key="7">
    <source>
        <dbReference type="Pfam" id="PF01979"/>
    </source>
</evidence>
<dbReference type="SMR" id="A0A6G4ZAF1"/>
<dbReference type="InterPro" id="IPR032466">
    <property type="entry name" value="Metal_Hydrolase"/>
</dbReference>
<dbReference type="SUPFAM" id="SSF51556">
    <property type="entry name" value="Metallo-dependent hydrolases"/>
    <property type="match status" value="1"/>
</dbReference>
<evidence type="ECO:0000313" key="10">
    <source>
        <dbReference type="EMBL" id="RQN26488.1"/>
    </source>
</evidence>
<evidence type="ECO:0000256" key="6">
    <source>
        <dbReference type="HAMAP-Rule" id="MF_01518"/>
    </source>
</evidence>
<dbReference type="Gene3D" id="2.30.40.10">
    <property type="entry name" value="Urease, subunit C, domain 1"/>
    <property type="match status" value="1"/>
</dbReference>
<keyword evidence="3 6" id="KW-0378">Hydrolase</keyword>
<organism evidence="9">
    <name type="scientific">Clostridium perfringens</name>
    <dbReference type="NCBI Taxonomy" id="1502"/>
    <lineage>
        <taxon>Bacteria</taxon>
        <taxon>Bacillati</taxon>
        <taxon>Bacillota</taxon>
        <taxon>Clostridia</taxon>
        <taxon>Eubacteriales</taxon>
        <taxon>Clostridiaceae</taxon>
        <taxon>Clostridium</taxon>
    </lineage>
</organism>
<dbReference type="HAMAP" id="MF_01518">
    <property type="entry name" value="Adenine_deamin"/>
    <property type="match status" value="1"/>
</dbReference>
<dbReference type="InterPro" id="IPR011059">
    <property type="entry name" value="Metal-dep_hydrolase_composite"/>
</dbReference>
<proteinExistence type="inferred from homology"/>
<dbReference type="EMBL" id="RQNR01000001">
    <property type="protein sequence ID" value="RQN26488.1"/>
    <property type="molecule type" value="Genomic_DNA"/>
</dbReference>
<reference evidence="9" key="2">
    <citation type="submission" date="2020-02" db="EMBL/GenBank/DDBJ databases">
        <title>Genomic Insights into the Phylogeny and Genetic Plasticity of the Human and Animal Enteric Pathogen Clostridium perfringens.</title>
        <authorList>
            <person name="Feng Y."/>
            <person name="Hu Y."/>
        </authorList>
    </citation>
    <scope>NUCLEOTIDE SEQUENCE</scope>
    <source>
        <strain evidence="9">CP-08</strain>
    </source>
</reference>
<evidence type="ECO:0000256" key="4">
    <source>
        <dbReference type="ARBA" id="ARBA00023211"/>
    </source>
</evidence>
<evidence type="ECO:0000313" key="9">
    <source>
        <dbReference type="EMBL" id="NGT89474.1"/>
    </source>
</evidence>
<keyword evidence="4 6" id="KW-0464">Manganese</keyword>
<comment type="catalytic activity">
    <reaction evidence="5 6">
        <text>adenine + H2O + H(+) = hypoxanthine + NH4(+)</text>
        <dbReference type="Rhea" id="RHEA:23688"/>
        <dbReference type="ChEBI" id="CHEBI:15377"/>
        <dbReference type="ChEBI" id="CHEBI:15378"/>
        <dbReference type="ChEBI" id="CHEBI:16708"/>
        <dbReference type="ChEBI" id="CHEBI:17368"/>
        <dbReference type="ChEBI" id="CHEBI:28938"/>
        <dbReference type="EC" id="3.5.4.2"/>
    </reaction>
</comment>
<evidence type="ECO:0000256" key="2">
    <source>
        <dbReference type="ARBA" id="ARBA00012782"/>
    </source>
</evidence>
<evidence type="ECO:0000259" key="8">
    <source>
        <dbReference type="Pfam" id="PF13382"/>
    </source>
</evidence>
<protein>
    <recommendedName>
        <fullName evidence="2 6">Adenine deaminase</fullName>
        <shortName evidence="6">Adenase</shortName>
        <shortName evidence="6">Adenine aminase</shortName>
        <ecNumber evidence="2 6">3.5.4.2</ecNumber>
    </recommendedName>
</protein>
<feature type="domain" description="Amidohydrolase-related" evidence="7">
    <location>
        <begin position="55"/>
        <end position="336"/>
    </location>
</feature>
<dbReference type="EMBL" id="JAALNF010000001">
    <property type="protein sequence ID" value="NGT89474.1"/>
    <property type="molecule type" value="Genomic_DNA"/>
</dbReference>
<dbReference type="SUPFAM" id="SSF51338">
    <property type="entry name" value="Composite domain of metallo-dependent hydrolases"/>
    <property type="match status" value="1"/>
</dbReference>
<dbReference type="PANTHER" id="PTHR11113">
    <property type="entry name" value="N-ACETYLGLUCOSAMINE-6-PHOSPHATE DEACETYLASE"/>
    <property type="match status" value="1"/>
</dbReference>
<dbReference type="AlphaFoldDB" id="A0A6G4ZAF1"/>
<comment type="similarity">
    <text evidence="1 6">Belongs to the metallo-dependent hydrolases superfamily. Adenine deaminase family.</text>
</comment>